<comment type="caution">
    <text evidence="1">The sequence shown here is derived from an EMBL/GenBank/DDBJ whole genome shotgun (WGS) entry which is preliminary data.</text>
</comment>
<organism evidence="1 2">
    <name type="scientific">Oopsacas minuta</name>
    <dbReference type="NCBI Taxonomy" id="111878"/>
    <lineage>
        <taxon>Eukaryota</taxon>
        <taxon>Metazoa</taxon>
        <taxon>Porifera</taxon>
        <taxon>Hexactinellida</taxon>
        <taxon>Hexasterophora</taxon>
        <taxon>Lyssacinosida</taxon>
        <taxon>Leucopsacidae</taxon>
        <taxon>Oopsacas</taxon>
    </lineage>
</organism>
<reference evidence="1 2" key="1">
    <citation type="journal article" date="2023" name="BMC Biol.">
        <title>The compact genome of the sponge Oopsacas minuta (Hexactinellida) is lacking key metazoan core genes.</title>
        <authorList>
            <person name="Santini S."/>
            <person name="Schenkelaars Q."/>
            <person name="Jourda C."/>
            <person name="Duchesne M."/>
            <person name="Belahbib H."/>
            <person name="Rocher C."/>
            <person name="Selva M."/>
            <person name="Riesgo A."/>
            <person name="Vervoort M."/>
            <person name="Leys S.P."/>
            <person name="Kodjabachian L."/>
            <person name="Le Bivic A."/>
            <person name="Borchiellini C."/>
            <person name="Claverie J.M."/>
            <person name="Renard E."/>
        </authorList>
    </citation>
    <scope>NUCLEOTIDE SEQUENCE [LARGE SCALE GENOMIC DNA]</scope>
    <source>
        <strain evidence="1">SPO-2</strain>
    </source>
</reference>
<evidence type="ECO:0000313" key="2">
    <source>
        <dbReference type="Proteomes" id="UP001165289"/>
    </source>
</evidence>
<gene>
    <name evidence="1" type="ORF">LOD99_3846</name>
</gene>
<dbReference type="EMBL" id="JAKMXF010000288">
    <property type="protein sequence ID" value="KAI6653322.1"/>
    <property type="molecule type" value="Genomic_DNA"/>
</dbReference>
<name>A0AAV7JWV0_9METZ</name>
<sequence length="214" mass="24507">MSDDLDFCVHPDELGAYLKGDGCDTCVYTSLRDVFNSPDLSGTAGTMNLDPTLDTFLTPQQPEKYYTPYHHTPPQIVSPIMTHNNFASNEPQQRNLTPIVTLKLPKQFTPHRSNSPLVHRLSSISCLFVEGWVGNCEKRSKYLSSQKLEDVIIQLLDIRKIRRKKPEELKSIMKPILTPDQQVKVLEARRKMMRRTNKKLRPSHLPITPHIMSS</sequence>
<evidence type="ECO:0000313" key="1">
    <source>
        <dbReference type="EMBL" id="KAI6653322.1"/>
    </source>
</evidence>
<dbReference type="AlphaFoldDB" id="A0AAV7JWV0"/>
<dbReference type="Proteomes" id="UP001165289">
    <property type="component" value="Unassembled WGS sequence"/>
</dbReference>
<accession>A0AAV7JWV0</accession>
<proteinExistence type="predicted"/>
<protein>
    <submittedName>
        <fullName evidence="1">Uncharacterized protein</fullName>
    </submittedName>
</protein>
<keyword evidence="2" id="KW-1185">Reference proteome</keyword>